<feature type="region of interest" description="Disordered" evidence="1">
    <location>
        <begin position="1"/>
        <end position="38"/>
    </location>
</feature>
<comment type="caution">
    <text evidence="2">The sequence shown here is derived from an EMBL/GenBank/DDBJ whole genome shotgun (WGS) entry which is preliminary data.</text>
</comment>
<feature type="compositionally biased region" description="Polar residues" evidence="1">
    <location>
        <begin position="1"/>
        <end position="12"/>
    </location>
</feature>
<evidence type="ECO:0000313" key="3">
    <source>
        <dbReference type="Proteomes" id="UP000634136"/>
    </source>
</evidence>
<organism evidence="2 3">
    <name type="scientific">Senna tora</name>
    <dbReference type="NCBI Taxonomy" id="362788"/>
    <lineage>
        <taxon>Eukaryota</taxon>
        <taxon>Viridiplantae</taxon>
        <taxon>Streptophyta</taxon>
        <taxon>Embryophyta</taxon>
        <taxon>Tracheophyta</taxon>
        <taxon>Spermatophyta</taxon>
        <taxon>Magnoliopsida</taxon>
        <taxon>eudicotyledons</taxon>
        <taxon>Gunneridae</taxon>
        <taxon>Pentapetalae</taxon>
        <taxon>rosids</taxon>
        <taxon>fabids</taxon>
        <taxon>Fabales</taxon>
        <taxon>Fabaceae</taxon>
        <taxon>Caesalpinioideae</taxon>
        <taxon>Cassia clade</taxon>
        <taxon>Senna</taxon>
    </lineage>
</organism>
<gene>
    <name evidence="2" type="ORF">G2W53_024578</name>
</gene>
<evidence type="ECO:0000256" key="1">
    <source>
        <dbReference type="SAM" id="MobiDB-lite"/>
    </source>
</evidence>
<reference evidence="2" key="1">
    <citation type="submission" date="2020-09" db="EMBL/GenBank/DDBJ databases">
        <title>Genome-Enabled Discovery of Anthraquinone Biosynthesis in Senna tora.</title>
        <authorList>
            <person name="Kang S.-H."/>
            <person name="Pandey R.P."/>
            <person name="Lee C.-M."/>
            <person name="Sim J.-S."/>
            <person name="Jeong J.-T."/>
            <person name="Choi B.-S."/>
            <person name="Jung M."/>
            <person name="Ginzburg D."/>
            <person name="Zhao K."/>
            <person name="Won S.Y."/>
            <person name="Oh T.-J."/>
            <person name="Yu Y."/>
            <person name="Kim N.-H."/>
            <person name="Lee O.R."/>
            <person name="Lee T.-H."/>
            <person name="Bashyal P."/>
            <person name="Kim T.-S."/>
            <person name="Lee W.-H."/>
            <person name="Kawkins C."/>
            <person name="Kim C.-K."/>
            <person name="Kim J.S."/>
            <person name="Ahn B.O."/>
            <person name="Rhee S.Y."/>
            <person name="Sohng J.K."/>
        </authorList>
    </citation>
    <scope>NUCLEOTIDE SEQUENCE</scope>
    <source>
        <tissue evidence="2">Leaf</tissue>
    </source>
</reference>
<dbReference type="AlphaFoldDB" id="A0A834WFL4"/>
<dbReference type="EMBL" id="JAAIUW010000008">
    <property type="protein sequence ID" value="KAF7819123.1"/>
    <property type="molecule type" value="Genomic_DNA"/>
</dbReference>
<dbReference type="Proteomes" id="UP000634136">
    <property type="component" value="Unassembled WGS sequence"/>
</dbReference>
<sequence length="38" mass="4298">MDQLNDTLTESGSETERERKEKAKGMSNEVAERSVQVN</sequence>
<keyword evidence="3" id="KW-1185">Reference proteome</keyword>
<accession>A0A834WFL4</accession>
<evidence type="ECO:0000313" key="2">
    <source>
        <dbReference type="EMBL" id="KAF7819123.1"/>
    </source>
</evidence>
<proteinExistence type="predicted"/>
<feature type="compositionally biased region" description="Basic and acidic residues" evidence="1">
    <location>
        <begin position="14"/>
        <end position="24"/>
    </location>
</feature>
<protein>
    <submittedName>
        <fullName evidence="2">Uncharacterized protein</fullName>
    </submittedName>
</protein>
<name>A0A834WFL4_9FABA</name>